<keyword evidence="1" id="KW-0378">Hydrolase</keyword>
<sequence>MPPHTPQPPAGILSAANVPAALTCVPTVSFSPLPSPKWLQLVEASFPDPSGTWRTWELVQRTHQKEKAIQSPDDVDAVDVVAIIRASTSPHQFPPVPTILVVLQFRPPTQKWTLEFPSGLVDAGESPELAAGRELKEETGYCGTIQSVGPPITYEPGITSSCSRMVTVDIDPDSDVNRAPQPAREDDEWSLRTVAMPLLGLLDTLHDLQTQCAGLRIDSRLYSFACGMSLRT</sequence>
<dbReference type="PANTHER" id="PTHR11839:SF1">
    <property type="entry name" value="ADP-SUGAR PYROPHOSPHATASE"/>
    <property type="match status" value="1"/>
</dbReference>
<dbReference type="STRING" id="109895.A0A507ECN0"/>
<dbReference type="GO" id="GO:0016787">
    <property type="term" value="F:hydrolase activity"/>
    <property type="evidence" value="ECO:0007669"/>
    <property type="project" value="UniProtKB-KW"/>
</dbReference>
<dbReference type="GO" id="GO:0006753">
    <property type="term" value="P:nucleoside phosphate metabolic process"/>
    <property type="evidence" value="ECO:0007669"/>
    <property type="project" value="TreeGrafter"/>
</dbReference>
<dbReference type="GO" id="GO:0019693">
    <property type="term" value="P:ribose phosphate metabolic process"/>
    <property type="evidence" value="ECO:0007669"/>
    <property type="project" value="TreeGrafter"/>
</dbReference>
<dbReference type="PANTHER" id="PTHR11839">
    <property type="entry name" value="UDP/ADP-SUGAR PYROPHOSPHATASE"/>
    <property type="match status" value="1"/>
</dbReference>
<comment type="caution">
    <text evidence="3">The sequence shown here is derived from an EMBL/GenBank/DDBJ whole genome shotgun (WGS) entry which is preliminary data.</text>
</comment>
<evidence type="ECO:0000313" key="4">
    <source>
        <dbReference type="Proteomes" id="UP000318582"/>
    </source>
</evidence>
<organism evidence="3 4">
    <name type="scientific">Powellomyces hirtus</name>
    <dbReference type="NCBI Taxonomy" id="109895"/>
    <lineage>
        <taxon>Eukaryota</taxon>
        <taxon>Fungi</taxon>
        <taxon>Fungi incertae sedis</taxon>
        <taxon>Chytridiomycota</taxon>
        <taxon>Chytridiomycota incertae sedis</taxon>
        <taxon>Chytridiomycetes</taxon>
        <taxon>Spizellomycetales</taxon>
        <taxon>Powellomycetaceae</taxon>
        <taxon>Powellomyces</taxon>
    </lineage>
</organism>
<dbReference type="Gene3D" id="3.90.79.10">
    <property type="entry name" value="Nucleoside Triphosphate Pyrophosphohydrolase"/>
    <property type="match status" value="1"/>
</dbReference>
<evidence type="ECO:0000259" key="2">
    <source>
        <dbReference type="PROSITE" id="PS51462"/>
    </source>
</evidence>
<reference evidence="3 4" key="1">
    <citation type="journal article" date="2019" name="Sci. Rep.">
        <title>Comparative genomics of chytrid fungi reveal insights into the obligate biotrophic and pathogenic lifestyle of Synchytrium endobioticum.</title>
        <authorList>
            <person name="van de Vossenberg B.T.L.H."/>
            <person name="Warris S."/>
            <person name="Nguyen H.D.T."/>
            <person name="van Gent-Pelzer M.P.E."/>
            <person name="Joly D.L."/>
            <person name="van de Geest H.C."/>
            <person name="Bonants P.J.M."/>
            <person name="Smith D.S."/>
            <person name="Levesque C.A."/>
            <person name="van der Lee T.A.J."/>
        </authorList>
    </citation>
    <scope>NUCLEOTIDE SEQUENCE [LARGE SCALE GENOMIC DNA]</scope>
    <source>
        <strain evidence="3 4">CBS 809.83</strain>
    </source>
</reference>
<dbReference type="EMBL" id="QEAQ01000010">
    <property type="protein sequence ID" value="TPX61107.1"/>
    <property type="molecule type" value="Genomic_DNA"/>
</dbReference>
<dbReference type="PROSITE" id="PS00893">
    <property type="entry name" value="NUDIX_BOX"/>
    <property type="match status" value="1"/>
</dbReference>
<dbReference type="CDD" id="cd18888">
    <property type="entry name" value="NUDIX_ADPRase_Nudt5"/>
    <property type="match status" value="1"/>
</dbReference>
<dbReference type="Pfam" id="PF00293">
    <property type="entry name" value="NUDIX"/>
    <property type="match status" value="1"/>
</dbReference>
<name>A0A507ECN0_9FUNG</name>
<dbReference type="InterPro" id="IPR000086">
    <property type="entry name" value="NUDIX_hydrolase_dom"/>
</dbReference>
<evidence type="ECO:0000313" key="3">
    <source>
        <dbReference type="EMBL" id="TPX61107.1"/>
    </source>
</evidence>
<dbReference type="PROSITE" id="PS51462">
    <property type="entry name" value="NUDIX"/>
    <property type="match status" value="1"/>
</dbReference>
<dbReference type="SUPFAM" id="SSF55811">
    <property type="entry name" value="Nudix"/>
    <property type="match status" value="1"/>
</dbReference>
<dbReference type="InterPro" id="IPR015797">
    <property type="entry name" value="NUDIX_hydrolase-like_dom_sf"/>
</dbReference>
<protein>
    <recommendedName>
        <fullName evidence="2">Nudix hydrolase domain-containing protein</fullName>
    </recommendedName>
</protein>
<dbReference type="AlphaFoldDB" id="A0A507ECN0"/>
<feature type="domain" description="Nudix hydrolase" evidence="2">
    <location>
        <begin position="73"/>
        <end position="216"/>
    </location>
</feature>
<dbReference type="Proteomes" id="UP000318582">
    <property type="component" value="Unassembled WGS sequence"/>
</dbReference>
<keyword evidence="4" id="KW-1185">Reference proteome</keyword>
<accession>A0A507ECN0</accession>
<gene>
    <name evidence="3" type="ORF">PhCBS80983_g01384</name>
</gene>
<proteinExistence type="predicted"/>
<evidence type="ECO:0000256" key="1">
    <source>
        <dbReference type="ARBA" id="ARBA00022801"/>
    </source>
</evidence>
<dbReference type="InterPro" id="IPR020084">
    <property type="entry name" value="NUDIX_hydrolase_CS"/>
</dbReference>